<name>I2GSP1_9BACT</name>
<dbReference type="Proteomes" id="UP000009309">
    <property type="component" value="Unassembled WGS sequence"/>
</dbReference>
<proteinExistence type="predicted"/>
<sequence>MLRNILIGLVVILVAIQFIRSERNQSAAPSPNDITTNYAVPANVQTVLKRSCYDCHSNNTTYPWYDNIQPVSWWLNHHIKEGKEELNFSEFASYPSKKAKHKLEEVSEAVTDGWMPLNSYLWIHHDAVLKPEEAALLADWAKGLQRQM</sequence>
<evidence type="ECO:0000259" key="1">
    <source>
        <dbReference type="SMART" id="SM01235"/>
    </source>
</evidence>
<evidence type="ECO:0000313" key="3">
    <source>
        <dbReference type="Proteomes" id="UP000009309"/>
    </source>
</evidence>
<protein>
    <recommendedName>
        <fullName evidence="1">Haem-binding domain-containing protein</fullName>
    </recommendedName>
</protein>
<accession>I2GSP1</accession>
<keyword evidence="3" id="KW-1185">Reference proteome</keyword>
<dbReference type="OrthoDB" id="196738at2"/>
<dbReference type="STRING" id="1185876.BN8_06310"/>
<gene>
    <name evidence="2" type="ORF">BN8_06310</name>
</gene>
<comment type="caution">
    <text evidence="2">The sequence shown here is derived from an EMBL/GenBank/DDBJ whole genome shotgun (WGS) entry which is preliminary data.</text>
</comment>
<dbReference type="EMBL" id="CAIT01000010">
    <property type="protein sequence ID" value="CCH56920.1"/>
    <property type="molecule type" value="Genomic_DNA"/>
</dbReference>
<dbReference type="InterPro" id="IPR025992">
    <property type="entry name" value="Haem-bd"/>
</dbReference>
<dbReference type="SMART" id="SM01235">
    <property type="entry name" value="Haem_bd"/>
    <property type="match status" value="1"/>
</dbReference>
<organism evidence="2 3">
    <name type="scientific">Fibrisoma limi BUZ 3</name>
    <dbReference type="NCBI Taxonomy" id="1185876"/>
    <lineage>
        <taxon>Bacteria</taxon>
        <taxon>Pseudomonadati</taxon>
        <taxon>Bacteroidota</taxon>
        <taxon>Cytophagia</taxon>
        <taxon>Cytophagales</taxon>
        <taxon>Spirosomataceae</taxon>
        <taxon>Fibrisoma</taxon>
    </lineage>
</organism>
<feature type="domain" description="Haem-binding" evidence="1">
    <location>
        <begin position="10"/>
        <end position="145"/>
    </location>
</feature>
<dbReference type="eggNOG" id="COG2010">
    <property type="taxonomic scope" value="Bacteria"/>
</dbReference>
<reference evidence="2 3" key="1">
    <citation type="journal article" date="2012" name="J. Bacteriol.">
        <title>Genome Sequence of the Filamentous Bacterium Fibrisoma limi BUZ 3T.</title>
        <authorList>
            <person name="Filippini M."/>
            <person name="Qi W."/>
            <person name="Jaenicke S."/>
            <person name="Goesmann A."/>
            <person name="Smits T.H."/>
            <person name="Bagheri H.C."/>
        </authorList>
    </citation>
    <scope>NUCLEOTIDE SEQUENCE [LARGE SCALE GENOMIC DNA]</scope>
    <source>
        <strain evidence="3">BUZ 3T</strain>
    </source>
</reference>
<dbReference type="AlphaFoldDB" id="I2GSP1"/>
<evidence type="ECO:0000313" key="2">
    <source>
        <dbReference type="EMBL" id="CCH56920.1"/>
    </source>
</evidence>
<dbReference type="Pfam" id="PF14376">
    <property type="entry name" value="Haem_bd"/>
    <property type="match status" value="1"/>
</dbReference>
<dbReference type="RefSeq" id="WP_009285481.1">
    <property type="nucleotide sequence ID" value="NZ_CAIT01000010.1"/>
</dbReference>